<proteinExistence type="predicted"/>
<dbReference type="InterPro" id="IPR036390">
    <property type="entry name" value="WH_DNA-bd_sf"/>
</dbReference>
<evidence type="ECO:0000259" key="4">
    <source>
        <dbReference type="PROSITE" id="PS50949"/>
    </source>
</evidence>
<sequence length="123" mass="13739">MNISISNTSDKPIYEQIVGKVQESIMIGELKEGQMMPSIRKLSKDLGISIITIKRAYDDLEKEGYISTVPGKGSYITAQNNEMVKENQVKIVEDKLFEAVIAAKSIKLSRGELIDMLLVLYEA</sequence>
<evidence type="ECO:0000256" key="3">
    <source>
        <dbReference type="ARBA" id="ARBA00023163"/>
    </source>
</evidence>
<dbReference type="InterPro" id="IPR000524">
    <property type="entry name" value="Tscrpt_reg_HTH_GntR"/>
</dbReference>
<dbReference type="SMART" id="SM00345">
    <property type="entry name" value="HTH_GNTR"/>
    <property type="match status" value="1"/>
</dbReference>
<dbReference type="Proteomes" id="UP000440004">
    <property type="component" value="Unassembled WGS sequence"/>
</dbReference>
<comment type="caution">
    <text evidence="5">The sequence shown here is derived from an EMBL/GenBank/DDBJ whole genome shotgun (WGS) entry which is preliminary data.</text>
</comment>
<evidence type="ECO:0000313" key="6">
    <source>
        <dbReference type="Proteomes" id="UP000440004"/>
    </source>
</evidence>
<name>A0A6A7K8W6_9FIRM</name>
<reference evidence="5 6" key="1">
    <citation type="submission" date="2019-10" db="EMBL/GenBank/DDBJ databases">
        <title>Alkalibaculum tamaniensis sp.nov., a new alkaliphilic acetogen, isolated on methoxylated aromatics from a mud volcano.</title>
        <authorList>
            <person name="Khomyakova M.A."/>
            <person name="Merkel A.Y."/>
            <person name="Bonch-Osmolovskaya E.A."/>
            <person name="Slobodkin A.I."/>
        </authorList>
    </citation>
    <scope>NUCLEOTIDE SEQUENCE [LARGE SCALE GENOMIC DNA]</scope>
    <source>
        <strain evidence="5 6">M08DMB</strain>
    </source>
</reference>
<dbReference type="PANTHER" id="PTHR38445">
    <property type="entry name" value="HTH-TYPE TRANSCRIPTIONAL REPRESSOR YTRA"/>
    <property type="match status" value="1"/>
</dbReference>
<dbReference type="EMBL" id="WHNX01000011">
    <property type="protein sequence ID" value="MPW25805.1"/>
    <property type="molecule type" value="Genomic_DNA"/>
</dbReference>
<keyword evidence="6" id="KW-1185">Reference proteome</keyword>
<dbReference type="PROSITE" id="PS50949">
    <property type="entry name" value="HTH_GNTR"/>
    <property type="match status" value="1"/>
</dbReference>
<dbReference type="PANTHER" id="PTHR38445:SF7">
    <property type="entry name" value="GNTR-FAMILY TRANSCRIPTIONAL REGULATOR"/>
    <property type="match status" value="1"/>
</dbReference>
<keyword evidence="1" id="KW-0805">Transcription regulation</keyword>
<dbReference type="RefSeq" id="WP_343029996.1">
    <property type="nucleotide sequence ID" value="NZ_WHNX01000011.1"/>
</dbReference>
<gene>
    <name evidence="5" type="ORF">GC105_08385</name>
</gene>
<dbReference type="SUPFAM" id="SSF46785">
    <property type="entry name" value="Winged helix' DNA-binding domain"/>
    <property type="match status" value="1"/>
</dbReference>
<dbReference type="InterPro" id="IPR036388">
    <property type="entry name" value="WH-like_DNA-bd_sf"/>
</dbReference>
<keyword evidence="3" id="KW-0804">Transcription</keyword>
<evidence type="ECO:0000256" key="1">
    <source>
        <dbReference type="ARBA" id="ARBA00023015"/>
    </source>
</evidence>
<organism evidence="5 6">
    <name type="scientific">Alkalibaculum sporogenes</name>
    <dbReference type="NCBI Taxonomy" id="2655001"/>
    <lineage>
        <taxon>Bacteria</taxon>
        <taxon>Bacillati</taxon>
        <taxon>Bacillota</taxon>
        <taxon>Clostridia</taxon>
        <taxon>Eubacteriales</taxon>
        <taxon>Eubacteriaceae</taxon>
        <taxon>Alkalibaculum</taxon>
    </lineage>
</organism>
<dbReference type="Gene3D" id="1.10.10.10">
    <property type="entry name" value="Winged helix-like DNA-binding domain superfamily/Winged helix DNA-binding domain"/>
    <property type="match status" value="1"/>
</dbReference>
<dbReference type="GO" id="GO:0003677">
    <property type="term" value="F:DNA binding"/>
    <property type="evidence" value="ECO:0007669"/>
    <property type="project" value="UniProtKB-KW"/>
</dbReference>
<feature type="domain" description="HTH gntR-type" evidence="4">
    <location>
        <begin position="11"/>
        <end position="79"/>
    </location>
</feature>
<dbReference type="AlphaFoldDB" id="A0A6A7K8W6"/>
<keyword evidence="2" id="KW-0238">DNA-binding</keyword>
<evidence type="ECO:0000313" key="5">
    <source>
        <dbReference type="EMBL" id="MPW25805.1"/>
    </source>
</evidence>
<accession>A0A6A7K8W6</accession>
<evidence type="ECO:0000256" key="2">
    <source>
        <dbReference type="ARBA" id="ARBA00023125"/>
    </source>
</evidence>
<dbReference type="GO" id="GO:0003700">
    <property type="term" value="F:DNA-binding transcription factor activity"/>
    <property type="evidence" value="ECO:0007669"/>
    <property type="project" value="InterPro"/>
</dbReference>
<dbReference type="CDD" id="cd07377">
    <property type="entry name" value="WHTH_GntR"/>
    <property type="match status" value="1"/>
</dbReference>
<protein>
    <submittedName>
        <fullName evidence="5">GntR family transcriptional regulator</fullName>
    </submittedName>
</protein>
<dbReference type="Pfam" id="PF00392">
    <property type="entry name" value="GntR"/>
    <property type="match status" value="1"/>
</dbReference>